<dbReference type="InterPro" id="IPR013149">
    <property type="entry name" value="ADH-like_C"/>
</dbReference>
<dbReference type="GO" id="GO:0008270">
    <property type="term" value="F:zinc ion binding"/>
    <property type="evidence" value="ECO:0007669"/>
    <property type="project" value="InterPro"/>
</dbReference>
<keyword evidence="3 6" id="KW-0479">Metal-binding</keyword>
<evidence type="ECO:0000256" key="4">
    <source>
        <dbReference type="ARBA" id="ARBA00022833"/>
    </source>
</evidence>
<protein>
    <submittedName>
        <fullName evidence="8">Threonine dehydrogenase-like Zn-dependent dehydrogenase</fullName>
    </submittedName>
</protein>
<dbReference type="Pfam" id="PF08240">
    <property type="entry name" value="ADH_N"/>
    <property type="match status" value="1"/>
</dbReference>
<evidence type="ECO:0000256" key="1">
    <source>
        <dbReference type="ARBA" id="ARBA00001947"/>
    </source>
</evidence>
<reference evidence="8 9" key="1">
    <citation type="submission" date="2020-08" db="EMBL/GenBank/DDBJ databases">
        <title>Sequencing the genomes of 1000 actinobacteria strains.</title>
        <authorList>
            <person name="Klenk H.-P."/>
        </authorList>
    </citation>
    <scope>NUCLEOTIDE SEQUENCE [LARGE SCALE GENOMIC DNA]</scope>
    <source>
        <strain evidence="8 9">DSM 44230</strain>
    </source>
</reference>
<evidence type="ECO:0000256" key="2">
    <source>
        <dbReference type="ARBA" id="ARBA00008072"/>
    </source>
</evidence>
<dbReference type="PROSITE" id="PS00059">
    <property type="entry name" value="ADH_ZINC"/>
    <property type="match status" value="1"/>
</dbReference>
<evidence type="ECO:0000256" key="6">
    <source>
        <dbReference type="RuleBase" id="RU361277"/>
    </source>
</evidence>
<dbReference type="AlphaFoldDB" id="A0A7W7CCD1"/>
<accession>A0A7W7CCD1</accession>
<dbReference type="SUPFAM" id="SSF50129">
    <property type="entry name" value="GroES-like"/>
    <property type="match status" value="1"/>
</dbReference>
<dbReference type="InterPro" id="IPR011032">
    <property type="entry name" value="GroES-like_sf"/>
</dbReference>
<evidence type="ECO:0000313" key="9">
    <source>
        <dbReference type="Proteomes" id="UP000533598"/>
    </source>
</evidence>
<evidence type="ECO:0000259" key="7">
    <source>
        <dbReference type="SMART" id="SM00829"/>
    </source>
</evidence>
<dbReference type="RefSeq" id="WP_185004370.1">
    <property type="nucleotide sequence ID" value="NZ_BAAAUI010000036.1"/>
</dbReference>
<dbReference type="PANTHER" id="PTHR42813">
    <property type="entry name" value="ZINC-TYPE ALCOHOL DEHYDROGENASE-LIKE"/>
    <property type="match status" value="1"/>
</dbReference>
<dbReference type="SMART" id="SM00829">
    <property type="entry name" value="PKS_ER"/>
    <property type="match status" value="1"/>
</dbReference>
<feature type="domain" description="Enoyl reductase (ER)" evidence="7">
    <location>
        <begin position="12"/>
        <end position="347"/>
    </location>
</feature>
<name>A0A7W7CCD1_9PSEU</name>
<dbReference type="InterPro" id="IPR036291">
    <property type="entry name" value="NAD(P)-bd_dom_sf"/>
</dbReference>
<keyword evidence="9" id="KW-1185">Reference proteome</keyword>
<dbReference type="PANTHER" id="PTHR42813:SF4">
    <property type="entry name" value="NADP-DEPENDENT ISOPROPANOL DEHYDROGENASE"/>
    <property type="match status" value="1"/>
</dbReference>
<organism evidence="8 9">
    <name type="scientific">Crossiella cryophila</name>
    <dbReference type="NCBI Taxonomy" id="43355"/>
    <lineage>
        <taxon>Bacteria</taxon>
        <taxon>Bacillati</taxon>
        <taxon>Actinomycetota</taxon>
        <taxon>Actinomycetes</taxon>
        <taxon>Pseudonocardiales</taxon>
        <taxon>Pseudonocardiaceae</taxon>
        <taxon>Crossiella</taxon>
    </lineage>
</organism>
<evidence type="ECO:0000256" key="5">
    <source>
        <dbReference type="ARBA" id="ARBA00023002"/>
    </source>
</evidence>
<dbReference type="EMBL" id="JACHMH010000001">
    <property type="protein sequence ID" value="MBB4678551.1"/>
    <property type="molecule type" value="Genomic_DNA"/>
</dbReference>
<gene>
    <name evidence="8" type="ORF">HNR67_004669</name>
</gene>
<dbReference type="InterPro" id="IPR002328">
    <property type="entry name" value="ADH_Zn_CS"/>
</dbReference>
<proteinExistence type="inferred from homology"/>
<dbReference type="SUPFAM" id="SSF51735">
    <property type="entry name" value="NAD(P)-binding Rossmann-fold domains"/>
    <property type="match status" value="1"/>
</dbReference>
<dbReference type="Proteomes" id="UP000533598">
    <property type="component" value="Unassembled WGS sequence"/>
</dbReference>
<dbReference type="InterPro" id="IPR020843">
    <property type="entry name" value="ER"/>
</dbReference>
<comment type="similarity">
    <text evidence="2 6">Belongs to the zinc-containing alcohol dehydrogenase family.</text>
</comment>
<dbReference type="Gene3D" id="3.90.180.10">
    <property type="entry name" value="Medium-chain alcohol dehydrogenases, catalytic domain"/>
    <property type="match status" value="1"/>
</dbReference>
<comment type="caution">
    <text evidence="8">The sequence shown here is derived from an EMBL/GenBank/DDBJ whole genome shotgun (WGS) entry which is preliminary data.</text>
</comment>
<dbReference type="InterPro" id="IPR013154">
    <property type="entry name" value="ADH-like_N"/>
</dbReference>
<dbReference type="Gene3D" id="3.40.50.720">
    <property type="entry name" value="NAD(P)-binding Rossmann-like Domain"/>
    <property type="match status" value="1"/>
</dbReference>
<comment type="cofactor">
    <cofactor evidence="1 6">
        <name>Zn(2+)</name>
        <dbReference type="ChEBI" id="CHEBI:29105"/>
    </cofactor>
</comment>
<sequence>MTDRMRGLALLGQGEVGLVERDIPAAGPGEAVVRTTASLICTSDVHAVRGAVPIPDGRLLGHESVGVVHAIGEGVSSVAVGERVAVNAITPDGTCDYCQRGFTSQCGGPLGAYRYTARKDGNLAEYFHVNDADYNLAPIPDGLADEVAVYACDMLSTGLVGAENADIPIGGTVAVFAQGAVGLSATLGARLLGAGLIIAVEGIPERAALAKRFGADLVLDPAATDPAAEIRALTGGGVDSAIEALGAQATWEGCIRATRAGGTISNIGYHGADGPTLSIPLDAFGLGMAGKKITTDLCPGGRERMTRLMRLLANGRVDPTPMTTHRFPLAEAETAFDIMANKKDNIIKPLITY</sequence>
<evidence type="ECO:0000256" key="3">
    <source>
        <dbReference type="ARBA" id="ARBA00022723"/>
    </source>
</evidence>
<evidence type="ECO:0000313" key="8">
    <source>
        <dbReference type="EMBL" id="MBB4678551.1"/>
    </source>
</evidence>
<keyword evidence="4 6" id="KW-0862">Zinc</keyword>
<keyword evidence="5" id="KW-0560">Oxidoreductase</keyword>
<dbReference type="Pfam" id="PF00107">
    <property type="entry name" value="ADH_zinc_N"/>
    <property type="match status" value="1"/>
</dbReference>
<dbReference type="GO" id="GO:0016491">
    <property type="term" value="F:oxidoreductase activity"/>
    <property type="evidence" value="ECO:0007669"/>
    <property type="project" value="UniProtKB-KW"/>
</dbReference>